<dbReference type="AlphaFoldDB" id="A0A1H5WFH5"/>
<evidence type="ECO:0000259" key="5">
    <source>
        <dbReference type="PROSITE" id="PS51007"/>
    </source>
</evidence>
<dbReference type="InterPro" id="IPR036909">
    <property type="entry name" value="Cyt_c-like_dom_sf"/>
</dbReference>
<dbReference type="PANTHER" id="PTHR35008:SF4">
    <property type="entry name" value="BLL4482 PROTEIN"/>
    <property type="match status" value="1"/>
</dbReference>
<dbReference type="SUPFAM" id="SSF46626">
    <property type="entry name" value="Cytochrome c"/>
    <property type="match status" value="1"/>
</dbReference>
<dbReference type="InterPro" id="IPR009056">
    <property type="entry name" value="Cyt_c-like_dom"/>
</dbReference>
<dbReference type="InterPro" id="IPR051459">
    <property type="entry name" value="Cytochrome_c-type_DH"/>
</dbReference>
<keyword evidence="2 4" id="KW-0479">Metal-binding</keyword>
<keyword evidence="7" id="KW-1185">Reference proteome</keyword>
<name>A0A1H5WFH5_9SPHI</name>
<gene>
    <name evidence="6" type="ORF">SAMN05421877_10433</name>
</gene>
<proteinExistence type="predicted"/>
<evidence type="ECO:0000256" key="3">
    <source>
        <dbReference type="ARBA" id="ARBA00023004"/>
    </source>
</evidence>
<evidence type="ECO:0000313" key="7">
    <source>
        <dbReference type="Proteomes" id="UP000236731"/>
    </source>
</evidence>
<evidence type="ECO:0000256" key="1">
    <source>
        <dbReference type="ARBA" id="ARBA00022617"/>
    </source>
</evidence>
<dbReference type="PROSITE" id="PS51257">
    <property type="entry name" value="PROKAR_LIPOPROTEIN"/>
    <property type="match status" value="1"/>
</dbReference>
<keyword evidence="3 4" id="KW-0408">Iron</keyword>
<accession>A0A1H5WFH5</accession>
<sequence length="141" mass="15686">MKIRIFLAALLAIGLLYGLFSCTGDLSVETMQYATNGQKVYVKHCQNCHGANGEGLGALYPPLTDKQYLQENREQLACIVKHGMSGPIQVNGKTFDQQMPGVPSLPSLDIAYVLTYVTTYFGDSKTHFTKEEIEEFLRNCK</sequence>
<reference evidence="7" key="1">
    <citation type="submission" date="2016-10" db="EMBL/GenBank/DDBJ databases">
        <authorList>
            <person name="Varghese N."/>
            <person name="Submissions S."/>
        </authorList>
    </citation>
    <scope>NUCLEOTIDE SEQUENCE [LARGE SCALE GENOMIC DNA]</scope>
    <source>
        <strain evidence="7">DSM 22361</strain>
    </source>
</reference>
<dbReference type="EMBL" id="FNUT01000004">
    <property type="protein sequence ID" value="SEF98118.1"/>
    <property type="molecule type" value="Genomic_DNA"/>
</dbReference>
<dbReference type="RefSeq" id="WP_103905698.1">
    <property type="nucleotide sequence ID" value="NZ_CP049246.1"/>
</dbReference>
<keyword evidence="1 4" id="KW-0349">Heme</keyword>
<dbReference type="GO" id="GO:0009055">
    <property type="term" value="F:electron transfer activity"/>
    <property type="evidence" value="ECO:0007669"/>
    <property type="project" value="InterPro"/>
</dbReference>
<dbReference type="PROSITE" id="PS51007">
    <property type="entry name" value="CYTC"/>
    <property type="match status" value="1"/>
</dbReference>
<dbReference type="Gene3D" id="1.10.760.10">
    <property type="entry name" value="Cytochrome c-like domain"/>
    <property type="match status" value="1"/>
</dbReference>
<dbReference type="Proteomes" id="UP000236731">
    <property type="component" value="Unassembled WGS sequence"/>
</dbReference>
<protein>
    <submittedName>
        <fullName evidence="6">Cytochrome c, mono-and diheme variants</fullName>
    </submittedName>
</protein>
<dbReference type="GO" id="GO:0020037">
    <property type="term" value="F:heme binding"/>
    <property type="evidence" value="ECO:0007669"/>
    <property type="project" value="InterPro"/>
</dbReference>
<dbReference type="PANTHER" id="PTHR35008">
    <property type="entry name" value="BLL4482 PROTEIN-RELATED"/>
    <property type="match status" value="1"/>
</dbReference>
<feature type="domain" description="Cytochrome c" evidence="5">
    <location>
        <begin position="32"/>
        <end position="121"/>
    </location>
</feature>
<dbReference type="OrthoDB" id="9811395at2"/>
<dbReference type="Pfam" id="PF00034">
    <property type="entry name" value="Cytochrom_C"/>
    <property type="match status" value="1"/>
</dbReference>
<organism evidence="6 7">
    <name type="scientific">Sphingobacterium lactis</name>
    <dbReference type="NCBI Taxonomy" id="797291"/>
    <lineage>
        <taxon>Bacteria</taxon>
        <taxon>Pseudomonadati</taxon>
        <taxon>Bacteroidota</taxon>
        <taxon>Sphingobacteriia</taxon>
        <taxon>Sphingobacteriales</taxon>
        <taxon>Sphingobacteriaceae</taxon>
        <taxon>Sphingobacterium</taxon>
    </lineage>
</organism>
<evidence type="ECO:0000256" key="2">
    <source>
        <dbReference type="ARBA" id="ARBA00022723"/>
    </source>
</evidence>
<evidence type="ECO:0000256" key="4">
    <source>
        <dbReference type="PROSITE-ProRule" id="PRU00433"/>
    </source>
</evidence>
<dbReference type="GO" id="GO:0046872">
    <property type="term" value="F:metal ion binding"/>
    <property type="evidence" value="ECO:0007669"/>
    <property type="project" value="UniProtKB-KW"/>
</dbReference>
<evidence type="ECO:0000313" key="6">
    <source>
        <dbReference type="EMBL" id="SEF98118.1"/>
    </source>
</evidence>